<sequence length="180" mass="21056">MRKKLFAKAKEVEKEPLDSQKKSSKKNQEEMLEKDGRKVSESLFYKLFVKTAYSILHKPLAVFRILKNSLEHLKKYESIREFAADTREKIELLTRMIRAYVKGEYKGISKTNIALSLAAIIYFVSPIDLIPDFLAAGLLDDLALLTWVYNNFTHEIEEFLLWEDEHKMIRIPIETGEENK</sequence>
<dbReference type="Proteomes" id="UP001060919">
    <property type="component" value="Chromosome"/>
</dbReference>
<feature type="domain" description="DUF1232" evidence="6">
    <location>
        <begin position="113"/>
        <end position="147"/>
    </location>
</feature>
<feature type="compositionally biased region" description="Basic and acidic residues" evidence="5">
    <location>
        <begin position="8"/>
        <end position="33"/>
    </location>
</feature>
<keyword evidence="2" id="KW-0812">Transmembrane</keyword>
<evidence type="ECO:0000256" key="1">
    <source>
        <dbReference type="ARBA" id="ARBA00004127"/>
    </source>
</evidence>
<dbReference type="EMBL" id="AP026867">
    <property type="protein sequence ID" value="BDS12460.1"/>
    <property type="molecule type" value="Genomic_DNA"/>
</dbReference>
<dbReference type="RefSeq" id="WP_264793529.1">
    <property type="nucleotide sequence ID" value="NZ_AP026867.1"/>
</dbReference>
<comment type="subcellular location">
    <subcellularLocation>
        <location evidence="1">Endomembrane system</location>
        <topology evidence="1">Multi-pass membrane protein</topology>
    </subcellularLocation>
</comment>
<keyword evidence="3" id="KW-1133">Transmembrane helix</keyword>
<dbReference type="KEGG" id="aup:AsAng_0031830"/>
<name>A0A916DUE5_9BACT</name>
<feature type="region of interest" description="Disordered" evidence="5">
    <location>
        <begin position="1"/>
        <end position="33"/>
    </location>
</feature>
<evidence type="ECO:0000256" key="3">
    <source>
        <dbReference type="ARBA" id="ARBA00022989"/>
    </source>
</evidence>
<dbReference type="InterPro" id="IPR010652">
    <property type="entry name" value="DUF1232"/>
</dbReference>
<evidence type="ECO:0000313" key="8">
    <source>
        <dbReference type="Proteomes" id="UP001060919"/>
    </source>
</evidence>
<keyword evidence="4" id="KW-0472">Membrane</keyword>
<evidence type="ECO:0000256" key="2">
    <source>
        <dbReference type="ARBA" id="ARBA00022692"/>
    </source>
</evidence>
<proteinExistence type="predicted"/>
<reference evidence="7" key="1">
    <citation type="submission" date="2022-09" db="EMBL/GenBank/DDBJ databases">
        <title>Aureispira anguillicida sp. nov., isolated from Leptocephalus of Japanese eel Anguilla japonica.</title>
        <authorList>
            <person name="Yuasa K."/>
            <person name="Mekata T."/>
            <person name="Ikunari K."/>
        </authorList>
    </citation>
    <scope>NUCLEOTIDE SEQUENCE</scope>
    <source>
        <strain evidence="7">EL160426</strain>
    </source>
</reference>
<protein>
    <submittedName>
        <fullName evidence="7">YkvA family protein</fullName>
    </submittedName>
</protein>
<accession>A0A916DUE5</accession>
<evidence type="ECO:0000256" key="5">
    <source>
        <dbReference type="SAM" id="MobiDB-lite"/>
    </source>
</evidence>
<evidence type="ECO:0000256" key="4">
    <source>
        <dbReference type="ARBA" id="ARBA00023136"/>
    </source>
</evidence>
<evidence type="ECO:0000313" key="7">
    <source>
        <dbReference type="EMBL" id="BDS12460.1"/>
    </source>
</evidence>
<dbReference type="GO" id="GO:0012505">
    <property type="term" value="C:endomembrane system"/>
    <property type="evidence" value="ECO:0007669"/>
    <property type="project" value="UniProtKB-SubCell"/>
</dbReference>
<gene>
    <name evidence="7" type="ORF">AsAng_0031830</name>
</gene>
<dbReference type="Pfam" id="PF06803">
    <property type="entry name" value="DUF1232"/>
    <property type="match status" value="1"/>
</dbReference>
<organism evidence="7 8">
    <name type="scientific">Aureispira anguillae</name>
    <dbReference type="NCBI Taxonomy" id="2864201"/>
    <lineage>
        <taxon>Bacteria</taxon>
        <taxon>Pseudomonadati</taxon>
        <taxon>Bacteroidota</taxon>
        <taxon>Saprospiria</taxon>
        <taxon>Saprospirales</taxon>
        <taxon>Saprospiraceae</taxon>
        <taxon>Aureispira</taxon>
    </lineage>
</organism>
<dbReference type="AlphaFoldDB" id="A0A916DUE5"/>
<keyword evidence="8" id="KW-1185">Reference proteome</keyword>
<evidence type="ECO:0000259" key="6">
    <source>
        <dbReference type="Pfam" id="PF06803"/>
    </source>
</evidence>